<dbReference type="InterPro" id="IPR021109">
    <property type="entry name" value="Peptidase_aspartic_dom_sf"/>
</dbReference>
<organism evidence="2 3">
    <name type="scientific">Pedobacter kyungheensis</name>
    <dbReference type="NCBI Taxonomy" id="1069985"/>
    <lineage>
        <taxon>Bacteria</taxon>
        <taxon>Pseudomonadati</taxon>
        <taxon>Bacteroidota</taxon>
        <taxon>Sphingobacteriia</taxon>
        <taxon>Sphingobacteriales</taxon>
        <taxon>Sphingobacteriaceae</taxon>
        <taxon>Pedobacter</taxon>
    </lineage>
</organism>
<dbReference type="Gene3D" id="2.40.70.10">
    <property type="entry name" value="Acid Proteases"/>
    <property type="match status" value="2"/>
</dbReference>
<keyword evidence="3" id="KW-1185">Reference proteome</keyword>
<comment type="caution">
    <text evidence="2">The sequence shown here is derived from an EMBL/GenBank/DDBJ whole genome shotgun (WGS) entry which is preliminary data.</text>
</comment>
<accession>A0A0C1FIT2</accession>
<dbReference type="SMART" id="SM00228">
    <property type="entry name" value="PDZ"/>
    <property type="match status" value="1"/>
</dbReference>
<name>A0A0C1FIT2_9SPHI</name>
<sequence length="416" mass="46643">MLAKYSPVVIICLRKLMICLGLVLTVFEAKAQEFAFRRDQQQKQSISFKCIKNLIVVPLYVNGKGPYDFVLDTGVGPMIVTDPSIIDSLNFSMLRKIKVSGLGIETVEAFVSQNISARLGNAAMDHVPTAILKEDLFNLSGHLGIKIYGLIGYNFFNSFIVDIRYNENRIIVSNYGAKIKYRGEKIPIIVENQKPYVMASIEIPGGGTVNARFLIDTGASHALSLETLDGTAFPLPAKTISANLGMSLSGQIKGYVGRVKKFKLGDYTFKDVVAGFPDFKTISDKIDLTKRNGNLGADMLRKFNLQINYQQGFIYIKPNSLSKVPFEHDMVGMVIYLDQKEYKRLLIGEIDPNSPAERAGLCQDDEIIGVNFKAVDFYSLNDLTEMFKSKADRSIIFEIYRDKQVFFKVVKLEKRI</sequence>
<dbReference type="Gene3D" id="2.30.42.10">
    <property type="match status" value="1"/>
</dbReference>
<dbReference type="Pfam" id="PF17820">
    <property type="entry name" value="PDZ_6"/>
    <property type="match status" value="1"/>
</dbReference>
<reference evidence="2 3" key="1">
    <citation type="submission" date="2014-10" db="EMBL/GenBank/DDBJ databases">
        <title>Pedobacter Kyungheensis.</title>
        <authorList>
            <person name="Anderson B.M."/>
            <person name="Newman J.D."/>
        </authorList>
    </citation>
    <scope>NUCLEOTIDE SEQUENCE [LARGE SCALE GENOMIC DNA]</scope>
    <source>
        <strain evidence="2 3">KACC 16221</strain>
    </source>
</reference>
<gene>
    <name evidence="2" type="ORF">OC25_15795</name>
</gene>
<dbReference type="InterPro" id="IPR036034">
    <property type="entry name" value="PDZ_sf"/>
</dbReference>
<dbReference type="AlphaFoldDB" id="A0A0C1FIT2"/>
<dbReference type="EMBL" id="JSYN01000018">
    <property type="protein sequence ID" value="KIA92847.1"/>
    <property type="molecule type" value="Genomic_DNA"/>
</dbReference>
<evidence type="ECO:0000313" key="3">
    <source>
        <dbReference type="Proteomes" id="UP000031246"/>
    </source>
</evidence>
<dbReference type="RefSeq" id="WP_039477897.1">
    <property type="nucleotide sequence ID" value="NZ_JSYN01000018.1"/>
</dbReference>
<feature type="domain" description="PDZ" evidence="1">
    <location>
        <begin position="331"/>
        <end position="403"/>
    </location>
</feature>
<dbReference type="Proteomes" id="UP000031246">
    <property type="component" value="Unassembled WGS sequence"/>
</dbReference>
<evidence type="ECO:0000313" key="2">
    <source>
        <dbReference type="EMBL" id="KIA92847.1"/>
    </source>
</evidence>
<proteinExistence type="predicted"/>
<dbReference type="OrthoDB" id="3521766at2"/>
<dbReference type="Pfam" id="PF13650">
    <property type="entry name" value="Asp_protease_2"/>
    <property type="match status" value="2"/>
</dbReference>
<dbReference type="SUPFAM" id="SSF50156">
    <property type="entry name" value="PDZ domain-like"/>
    <property type="match status" value="1"/>
</dbReference>
<dbReference type="InterPro" id="IPR001478">
    <property type="entry name" value="PDZ"/>
</dbReference>
<dbReference type="InterPro" id="IPR041489">
    <property type="entry name" value="PDZ_6"/>
</dbReference>
<evidence type="ECO:0000259" key="1">
    <source>
        <dbReference type="SMART" id="SM00228"/>
    </source>
</evidence>
<protein>
    <recommendedName>
        <fullName evidence="1">PDZ domain-containing protein</fullName>
    </recommendedName>
</protein>